<organism evidence="7 8">
    <name type="scientific">Tetraparma gracilis</name>
    <dbReference type="NCBI Taxonomy" id="2962635"/>
    <lineage>
        <taxon>Eukaryota</taxon>
        <taxon>Sar</taxon>
        <taxon>Stramenopiles</taxon>
        <taxon>Ochrophyta</taxon>
        <taxon>Bolidophyceae</taxon>
        <taxon>Parmales</taxon>
        <taxon>Triparmaceae</taxon>
        <taxon>Tetraparma</taxon>
    </lineage>
</organism>
<dbReference type="PANTHER" id="PTHR23033:SF14">
    <property type="entry name" value="GLYCOPROTEIN-N-ACETYLGALACTOSAMINE 3-BETA-GALACTOSYLTRANSFERASE 1-RELATED"/>
    <property type="match status" value="1"/>
</dbReference>
<dbReference type="Gene3D" id="3.90.550.50">
    <property type="match status" value="1"/>
</dbReference>
<evidence type="ECO:0000256" key="4">
    <source>
        <dbReference type="ARBA" id="ARBA00022968"/>
    </source>
</evidence>
<evidence type="ECO:0000313" key="7">
    <source>
        <dbReference type="EMBL" id="GMI39369.1"/>
    </source>
</evidence>
<sequence length="342" mass="37744">MPNWSKGRARPAGASTCSALAAAVLVVIIFTISNISSSFLQSSPSASSALRAYLNIPTPVQLQTIILPSVVDPDQRQERLSSIADTWGSEIPTKIITAPPSLNFDAFDLLIHTYKNLLDSPSPEFTHYLFANDHTFVIPRNLHHFLTALPELFPDPDVPVYLGHRLKHQEKHNILVFNSGAAGYILNRASLSALLDGFDSHRCKNPTQKFTRSNPGLAVAACLKSLGIHAHDFPEPGGVEQRLFNVYPPGRVVDNSYDDWFYTKCLDELHPDTPFRASISPRTVTFHYVSAVETRYIYACLTSALCAEPDFPRGERNGGLSAYSKPGGEPVLQYLLSQMTYA</sequence>
<evidence type="ECO:0000256" key="6">
    <source>
        <dbReference type="ARBA" id="ARBA00023136"/>
    </source>
</evidence>
<dbReference type="EMBL" id="BRYB01003601">
    <property type="protein sequence ID" value="GMI39369.1"/>
    <property type="molecule type" value="Genomic_DNA"/>
</dbReference>
<keyword evidence="3" id="KW-0812">Transmembrane</keyword>
<gene>
    <name evidence="7" type="ORF">TeGR_g14354</name>
</gene>
<comment type="subcellular location">
    <subcellularLocation>
        <location evidence="1">Membrane</location>
        <topology evidence="1">Single-pass type II membrane protein</topology>
    </subcellularLocation>
</comment>
<dbReference type="Proteomes" id="UP001165060">
    <property type="component" value="Unassembled WGS sequence"/>
</dbReference>
<reference evidence="7 8" key="1">
    <citation type="journal article" date="2023" name="Commun. Biol.">
        <title>Genome analysis of Parmales, the sister group of diatoms, reveals the evolutionary specialization of diatoms from phago-mixotrophs to photoautotrophs.</title>
        <authorList>
            <person name="Ban H."/>
            <person name="Sato S."/>
            <person name="Yoshikawa S."/>
            <person name="Yamada K."/>
            <person name="Nakamura Y."/>
            <person name="Ichinomiya M."/>
            <person name="Sato N."/>
            <person name="Blanc-Mathieu R."/>
            <person name="Endo H."/>
            <person name="Kuwata A."/>
            <person name="Ogata H."/>
        </authorList>
    </citation>
    <scope>NUCLEOTIDE SEQUENCE [LARGE SCALE GENOMIC DNA]</scope>
</reference>
<accession>A0ABQ6N332</accession>
<evidence type="ECO:0000256" key="3">
    <source>
        <dbReference type="ARBA" id="ARBA00022692"/>
    </source>
</evidence>
<keyword evidence="8" id="KW-1185">Reference proteome</keyword>
<evidence type="ECO:0000313" key="8">
    <source>
        <dbReference type="Proteomes" id="UP001165060"/>
    </source>
</evidence>
<comment type="similarity">
    <text evidence="2">Belongs to the glycosyltransferase 31 family. Beta3-Gal-T subfamily.</text>
</comment>
<comment type="caution">
    <text evidence="7">The sequence shown here is derived from an EMBL/GenBank/DDBJ whole genome shotgun (WGS) entry which is preliminary data.</text>
</comment>
<proteinExistence type="inferred from homology"/>
<evidence type="ECO:0000256" key="5">
    <source>
        <dbReference type="ARBA" id="ARBA00022989"/>
    </source>
</evidence>
<evidence type="ECO:0000256" key="2">
    <source>
        <dbReference type="ARBA" id="ARBA00006462"/>
    </source>
</evidence>
<keyword evidence="4" id="KW-0735">Signal-anchor</keyword>
<name>A0ABQ6N332_9STRA</name>
<dbReference type="InterPro" id="IPR026050">
    <property type="entry name" value="C1GALT1/C1GALT1_chp1"/>
</dbReference>
<keyword evidence="6" id="KW-0472">Membrane</keyword>
<keyword evidence="5" id="KW-1133">Transmembrane helix</keyword>
<protein>
    <submittedName>
        <fullName evidence="7">Uncharacterized protein</fullName>
    </submittedName>
</protein>
<dbReference type="PANTHER" id="PTHR23033">
    <property type="entry name" value="BETA1,3-GALACTOSYLTRANSFERASE"/>
    <property type="match status" value="1"/>
</dbReference>
<evidence type="ECO:0000256" key="1">
    <source>
        <dbReference type="ARBA" id="ARBA00004606"/>
    </source>
</evidence>